<dbReference type="GO" id="GO:0006508">
    <property type="term" value="P:proteolysis"/>
    <property type="evidence" value="ECO:0007669"/>
    <property type="project" value="UniProtKB-KW"/>
</dbReference>
<sequence>MQLLYQAIIIIFCSIPCLQVHSASGPQKRIVGGTEVKRAFWPWMAALVRRDTTPLASGHFCGGVLIHRQWVLSAAHCVHNRLPHEFEIVLNVHDLKTDPGDTYSVRKILPYPQFDPLSLDHDLVLIQLKNAAPYPVIHAMPHQNIAPETSGIVIGWGQLCEYGNFATTLQEVEVPVVSNDICQLAFQKDPTDIQITPNVLCAGEPEGGKDACYGDSGGPLIIRYLNRWALAGIVSWGHGCARPDYYGIYTRVSSYIDFIESNVPSITLTGKVTTLSGDQLVPVSNAFVRLLNTEYMTYTDKRGHYSIEVPSGQYILTIRADRYLPVVRELNLCQRSKIMYYDKTLSAAISGDINRDGKVSLIDIIALLQKIVMK</sequence>
<dbReference type="InterPro" id="IPR001314">
    <property type="entry name" value="Peptidase_S1A"/>
</dbReference>
<evidence type="ECO:0000256" key="2">
    <source>
        <dbReference type="ARBA" id="ARBA00022525"/>
    </source>
</evidence>
<reference evidence="9" key="1">
    <citation type="submission" date="2012-11" db="EMBL/GenBank/DDBJ databases">
        <authorList>
            <person name="Lucero-Rivera Y.E."/>
            <person name="Tovar-Ramirez D."/>
        </authorList>
    </citation>
    <scope>NUCLEOTIDE SEQUENCE [LARGE SCALE GENOMIC DNA]</scope>
    <source>
        <strain evidence="9">Araruama</strain>
    </source>
</reference>
<dbReference type="EMBL" id="ATBP01000168">
    <property type="protein sequence ID" value="ETR72239.1"/>
    <property type="molecule type" value="Genomic_DNA"/>
</dbReference>
<dbReference type="SUPFAM" id="SSF49464">
    <property type="entry name" value="Carboxypeptidase regulatory domain-like"/>
    <property type="match status" value="1"/>
</dbReference>
<dbReference type="InterPro" id="IPR009003">
    <property type="entry name" value="Peptidase_S1_PA"/>
</dbReference>
<dbReference type="GO" id="GO:0005615">
    <property type="term" value="C:extracellular space"/>
    <property type="evidence" value="ECO:0007669"/>
    <property type="project" value="TreeGrafter"/>
</dbReference>
<keyword evidence="4 6" id="KW-0378">Hydrolase</keyword>
<evidence type="ECO:0000256" key="3">
    <source>
        <dbReference type="ARBA" id="ARBA00022670"/>
    </source>
</evidence>
<dbReference type="PROSITE" id="PS00135">
    <property type="entry name" value="TRYPSIN_SER"/>
    <property type="match status" value="1"/>
</dbReference>
<dbReference type="SMART" id="SM00020">
    <property type="entry name" value="Tryp_SPc"/>
    <property type="match status" value="1"/>
</dbReference>
<dbReference type="PROSITE" id="PS00134">
    <property type="entry name" value="TRYPSIN_HIS"/>
    <property type="match status" value="1"/>
</dbReference>
<name>A0A1V1PBE3_9BACT</name>
<evidence type="ECO:0000256" key="4">
    <source>
        <dbReference type="ARBA" id="ARBA00022801"/>
    </source>
</evidence>
<dbReference type="Pfam" id="PF13620">
    <property type="entry name" value="CarboxypepD_reg"/>
    <property type="match status" value="1"/>
</dbReference>
<dbReference type="Gene3D" id="2.60.40.4130">
    <property type="match status" value="1"/>
</dbReference>
<dbReference type="SUPFAM" id="SSF50494">
    <property type="entry name" value="Trypsin-like serine proteases"/>
    <property type="match status" value="1"/>
</dbReference>
<dbReference type="InterPro" id="IPR033116">
    <property type="entry name" value="TRYPSIN_SER"/>
</dbReference>
<dbReference type="Pfam" id="PF00089">
    <property type="entry name" value="Trypsin"/>
    <property type="match status" value="1"/>
</dbReference>
<keyword evidence="6" id="KW-0720">Serine protease</keyword>
<proteinExistence type="predicted"/>
<organism evidence="8 9">
    <name type="scientific">Candidatus Magnetoglobus multicellularis str. Araruama</name>
    <dbReference type="NCBI Taxonomy" id="890399"/>
    <lineage>
        <taxon>Bacteria</taxon>
        <taxon>Pseudomonadati</taxon>
        <taxon>Thermodesulfobacteriota</taxon>
        <taxon>Desulfobacteria</taxon>
        <taxon>Desulfobacterales</taxon>
        <taxon>Desulfobacteraceae</taxon>
        <taxon>Candidatus Magnetoglobus</taxon>
    </lineage>
</organism>
<accession>A0A1V1PBE3</accession>
<gene>
    <name evidence="8" type="ORF">OMM_01867</name>
</gene>
<keyword evidence="2" id="KW-0964">Secreted</keyword>
<dbReference type="Proteomes" id="UP000189670">
    <property type="component" value="Unassembled WGS sequence"/>
</dbReference>
<dbReference type="PROSITE" id="PS50240">
    <property type="entry name" value="TRYPSIN_DOM"/>
    <property type="match status" value="1"/>
</dbReference>
<dbReference type="InterPro" id="IPR008969">
    <property type="entry name" value="CarboxyPept-like_regulatory"/>
</dbReference>
<dbReference type="InterPro" id="IPR001254">
    <property type="entry name" value="Trypsin_dom"/>
</dbReference>
<dbReference type="PROSITE" id="PS00018">
    <property type="entry name" value="EF_HAND_1"/>
    <property type="match status" value="1"/>
</dbReference>
<evidence type="ECO:0000313" key="9">
    <source>
        <dbReference type="Proteomes" id="UP000189670"/>
    </source>
</evidence>
<dbReference type="PRINTS" id="PR00722">
    <property type="entry name" value="CHYMOTRYPSIN"/>
</dbReference>
<dbReference type="InterPro" id="IPR018247">
    <property type="entry name" value="EF_Hand_1_Ca_BS"/>
</dbReference>
<dbReference type="InterPro" id="IPR043504">
    <property type="entry name" value="Peptidase_S1_PA_chymotrypsin"/>
</dbReference>
<dbReference type="InterPro" id="IPR018114">
    <property type="entry name" value="TRYPSIN_HIS"/>
</dbReference>
<dbReference type="PANTHER" id="PTHR24264:SF65">
    <property type="entry name" value="SRCR DOMAIN-CONTAINING PROTEIN"/>
    <property type="match status" value="1"/>
</dbReference>
<dbReference type="Gene3D" id="2.40.10.10">
    <property type="entry name" value="Trypsin-like serine proteases"/>
    <property type="match status" value="1"/>
</dbReference>
<evidence type="ECO:0000313" key="8">
    <source>
        <dbReference type="EMBL" id="ETR72239.1"/>
    </source>
</evidence>
<evidence type="ECO:0000256" key="1">
    <source>
        <dbReference type="ARBA" id="ARBA00004613"/>
    </source>
</evidence>
<dbReference type="FunFam" id="2.40.10.10:FF:000003">
    <property type="entry name" value="Transmembrane serine protease 3"/>
    <property type="match status" value="1"/>
</dbReference>
<protein>
    <submittedName>
        <fullName evidence="8">Coagulation factor VII</fullName>
    </submittedName>
</protein>
<dbReference type="AlphaFoldDB" id="A0A1V1PBE3"/>
<feature type="domain" description="Peptidase S1" evidence="7">
    <location>
        <begin position="30"/>
        <end position="264"/>
    </location>
</feature>
<dbReference type="GO" id="GO:0004252">
    <property type="term" value="F:serine-type endopeptidase activity"/>
    <property type="evidence" value="ECO:0007669"/>
    <property type="project" value="InterPro"/>
</dbReference>
<evidence type="ECO:0000256" key="5">
    <source>
        <dbReference type="ARBA" id="ARBA00023157"/>
    </source>
</evidence>
<evidence type="ECO:0000256" key="6">
    <source>
        <dbReference type="RuleBase" id="RU363034"/>
    </source>
</evidence>
<keyword evidence="5" id="KW-1015">Disulfide bond</keyword>
<dbReference type="PANTHER" id="PTHR24264">
    <property type="entry name" value="TRYPSIN-RELATED"/>
    <property type="match status" value="1"/>
</dbReference>
<dbReference type="InterPro" id="IPR050127">
    <property type="entry name" value="Serine_Proteases_S1"/>
</dbReference>
<dbReference type="CDD" id="cd00190">
    <property type="entry name" value="Tryp_SPc"/>
    <property type="match status" value="1"/>
</dbReference>
<comment type="caution">
    <text evidence="8">The sequence shown here is derived from an EMBL/GenBank/DDBJ whole genome shotgun (WGS) entry which is preliminary data.</text>
</comment>
<keyword evidence="3 6" id="KW-0645">Protease</keyword>
<evidence type="ECO:0000259" key="7">
    <source>
        <dbReference type="PROSITE" id="PS50240"/>
    </source>
</evidence>
<comment type="subcellular location">
    <subcellularLocation>
        <location evidence="1">Secreted</location>
    </subcellularLocation>
</comment>